<name>A0A0V1GZQ9_9BILA</name>
<protein>
    <submittedName>
        <fullName evidence="1">Uncharacterized protein</fullName>
    </submittedName>
</protein>
<dbReference type="Proteomes" id="UP000055024">
    <property type="component" value="Unassembled WGS sequence"/>
</dbReference>
<dbReference type="AlphaFoldDB" id="A0A0V1GZQ9"/>
<keyword evidence="2" id="KW-1185">Reference proteome</keyword>
<gene>
    <name evidence="1" type="ORF">T11_2088</name>
</gene>
<comment type="caution">
    <text evidence="1">The sequence shown here is derived from an EMBL/GenBank/DDBJ whole genome shotgun (WGS) entry which is preliminary data.</text>
</comment>
<proteinExistence type="predicted"/>
<evidence type="ECO:0000313" key="2">
    <source>
        <dbReference type="Proteomes" id="UP000055024"/>
    </source>
</evidence>
<dbReference type="OrthoDB" id="125347at2759"/>
<sequence length="55" mass="6624">MLQEYQQKTKRSGKVFQDSITCHPSCELLDRENSLFSQWIKLLFKMLRRRFGVTT</sequence>
<dbReference type="EMBL" id="JYDP01000191">
    <property type="protein sequence ID" value="KRZ03503.1"/>
    <property type="molecule type" value="Genomic_DNA"/>
</dbReference>
<evidence type="ECO:0000313" key="1">
    <source>
        <dbReference type="EMBL" id="KRZ03503.1"/>
    </source>
</evidence>
<accession>A0A0V1GZQ9</accession>
<organism evidence="1 2">
    <name type="scientific">Trichinella zimbabwensis</name>
    <dbReference type="NCBI Taxonomy" id="268475"/>
    <lineage>
        <taxon>Eukaryota</taxon>
        <taxon>Metazoa</taxon>
        <taxon>Ecdysozoa</taxon>
        <taxon>Nematoda</taxon>
        <taxon>Enoplea</taxon>
        <taxon>Dorylaimia</taxon>
        <taxon>Trichinellida</taxon>
        <taxon>Trichinellidae</taxon>
        <taxon>Trichinella</taxon>
    </lineage>
</organism>
<reference evidence="1 2" key="1">
    <citation type="submission" date="2015-01" db="EMBL/GenBank/DDBJ databases">
        <title>Evolution of Trichinella species and genotypes.</title>
        <authorList>
            <person name="Korhonen P.K."/>
            <person name="Edoardo P."/>
            <person name="Giuseppe L.R."/>
            <person name="Gasser R.B."/>
        </authorList>
    </citation>
    <scope>NUCLEOTIDE SEQUENCE [LARGE SCALE GENOMIC DNA]</scope>
    <source>
        <strain evidence="1">ISS1029</strain>
    </source>
</reference>